<organism evidence="1">
    <name type="scientific">Rhipicephalus microplus</name>
    <name type="common">Cattle tick</name>
    <name type="synonym">Boophilus microplus</name>
    <dbReference type="NCBI Taxonomy" id="6941"/>
    <lineage>
        <taxon>Eukaryota</taxon>
        <taxon>Metazoa</taxon>
        <taxon>Ecdysozoa</taxon>
        <taxon>Arthropoda</taxon>
        <taxon>Chelicerata</taxon>
        <taxon>Arachnida</taxon>
        <taxon>Acari</taxon>
        <taxon>Parasitiformes</taxon>
        <taxon>Ixodida</taxon>
        <taxon>Ixodoidea</taxon>
        <taxon>Ixodidae</taxon>
        <taxon>Rhipicephalinae</taxon>
        <taxon>Rhipicephalus</taxon>
        <taxon>Boophilus</taxon>
    </lineage>
</organism>
<protein>
    <submittedName>
        <fullName evidence="1">Putative secreted protein</fullName>
    </submittedName>
</protein>
<proteinExistence type="predicted"/>
<evidence type="ECO:0000313" key="1">
    <source>
        <dbReference type="EMBL" id="NIE45268.1"/>
    </source>
</evidence>
<sequence length="103" mass="11390">MWQIHLFCAASKLWCALMVLIISGPLLLCVPPLITSYCSFFSFWSWLHGSSLNSCSMEQCNTGGCVYFVSQLFHCVAYVIPQCSSLCRSGSCSSCPGLQTRMD</sequence>
<dbReference type="EMBL" id="GIKN01002995">
    <property type="protein sequence ID" value="NIE45268.1"/>
    <property type="molecule type" value="Transcribed_RNA"/>
</dbReference>
<dbReference type="AlphaFoldDB" id="A0A6G5A3V4"/>
<accession>A0A6G5A3V4</accession>
<reference evidence="1" key="1">
    <citation type="submission" date="2020-03" db="EMBL/GenBank/DDBJ databases">
        <title>A transcriptome and proteome of the tick Rhipicephalus microplus shaped by the genetic composition of its hosts and developmental stage.</title>
        <authorList>
            <person name="Garcia G.R."/>
            <person name="Ribeiro J.M.C."/>
            <person name="Maruyama S.R."/>
            <person name="Gardinasse L.G."/>
            <person name="Nelson K."/>
            <person name="Ferreira B.R."/>
            <person name="Andrade T.G."/>
            <person name="Santos I.K.F.M."/>
        </authorList>
    </citation>
    <scope>NUCLEOTIDE SEQUENCE</scope>
    <source>
        <strain evidence="1">NSGR</strain>
        <tissue evidence="1">Salivary glands</tissue>
    </source>
</reference>
<name>A0A6G5A3V4_RHIMP</name>